<protein>
    <submittedName>
        <fullName evidence="1">Uncharacterized protein</fullName>
    </submittedName>
</protein>
<sequence>MKAEQFLVDYFLLKLSARENIALLLSEGKSWSQGQDLLGCSHSKVAKVKKLTKISTRHFLTRKCPKAS</sequence>
<name>A0A7Y3ZZC4_9VIBR</name>
<gene>
    <name evidence="1" type="ORF">F0225_07900</name>
</gene>
<dbReference type="AlphaFoldDB" id="A0A7Y3ZZC4"/>
<proteinExistence type="predicted"/>
<evidence type="ECO:0000313" key="1">
    <source>
        <dbReference type="EMBL" id="NOH71259.1"/>
    </source>
</evidence>
<dbReference type="Proteomes" id="UP000565719">
    <property type="component" value="Unassembled WGS sequence"/>
</dbReference>
<comment type="caution">
    <text evidence="1">The sequence shown here is derived from an EMBL/GenBank/DDBJ whole genome shotgun (WGS) entry which is preliminary data.</text>
</comment>
<dbReference type="EMBL" id="VTXC01000017">
    <property type="protein sequence ID" value="NOH71259.1"/>
    <property type="molecule type" value="Genomic_DNA"/>
</dbReference>
<evidence type="ECO:0000313" key="2">
    <source>
        <dbReference type="Proteomes" id="UP000565719"/>
    </source>
</evidence>
<organism evidence="1 2">
    <name type="scientific">Vibrio pectenicida</name>
    <dbReference type="NCBI Taxonomy" id="62763"/>
    <lineage>
        <taxon>Bacteria</taxon>
        <taxon>Pseudomonadati</taxon>
        <taxon>Pseudomonadota</taxon>
        <taxon>Gammaproteobacteria</taxon>
        <taxon>Vibrionales</taxon>
        <taxon>Vibrionaceae</taxon>
        <taxon>Vibrio</taxon>
    </lineage>
</organism>
<accession>A0A7Y3ZZC4</accession>
<reference evidence="1 2" key="1">
    <citation type="submission" date="2019-09" db="EMBL/GenBank/DDBJ databases">
        <title>Draft genome sequencing and comparative genomics of hatchery-associated Vibrios.</title>
        <authorList>
            <person name="Kehlet-Delgado H."/>
            <person name="Mueller R.S."/>
        </authorList>
    </citation>
    <scope>NUCLEOTIDE SEQUENCE [LARGE SCALE GENOMIC DNA]</scope>
    <source>
        <strain evidence="1 2">99-46-Y</strain>
    </source>
</reference>